<dbReference type="PANTHER" id="PTHR34135:SF2">
    <property type="entry name" value="LYSOZYME"/>
    <property type="match status" value="1"/>
</dbReference>
<dbReference type="GO" id="GO:0016052">
    <property type="term" value="P:carbohydrate catabolic process"/>
    <property type="evidence" value="ECO:0007669"/>
    <property type="project" value="TreeGrafter"/>
</dbReference>
<dbReference type="SMART" id="SM00641">
    <property type="entry name" value="Glyco_25"/>
    <property type="match status" value="1"/>
</dbReference>
<keyword evidence="3" id="KW-0326">Glycosidase</keyword>
<dbReference type="InterPro" id="IPR002053">
    <property type="entry name" value="Glyco_hydro_25"/>
</dbReference>
<feature type="domain" description="Fibronectin type-III" evidence="5">
    <location>
        <begin position="364"/>
        <end position="453"/>
    </location>
</feature>
<keyword evidence="7" id="KW-1185">Reference proteome</keyword>
<dbReference type="CDD" id="cd00063">
    <property type="entry name" value="FN3"/>
    <property type="match status" value="1"/>
</dbReference>
<dbReference type="InterPro" id="IPR017853">
    <property type="entry name" value="GH"/>
</dbReference>
<dbReference type="STRING" id="290054.SAMN02745114_00452"/>
<dbReference type="InterPro" id="IPR013783">
    <property type="entry name" value="Ig-like_fold"/>
</dbReference>
<evidence type="ECO:0000313" key="7">
    <source>
        <dbReference type="Proteomes" id="UP000190657"/>
    </source>
</evidence>
<evidence type="ECO:0000256" key="3">
    <source>
        <dbReference type="ARBA" id="ARBA00023295"/>
    </source>
</evidence>
<dbReference type="OrthoDB" id="9783374at2"/>
<sequence length="640" mass="71206">MKKSIKKIMSLLLAGTMLVTPITASAFTGGSIFMEETLKKGKYVYKTYTHQDRFANMKIQHGIDVSYHNGTLDWSEIKNAGVEFAILRAAYRGYGDEGTLVRDSKFAEYIRGAQAYGIPVGAYIYSQAITTAEAVQEANYILNIVRGYSLDLPIVFDYEFAGVKTGRLDSAWKNGELNKTKMTDITLAFCNTIKSAGYDVMVYANKTFLIKNIDHEVIENAGYDVWLAHYVNQPYVNDEYPEKSKEFNYQGTDYTGDFKIWQYTSTGRIPGIEGKRFDCNFMYGGDISSSVKISDIPNQVYTGSEVVPSYTVTYGDNILVDGLDYVATYQNNSSIGTATVNVLGAGTYEGLLNLTKKFNIVPDTVRDVRPSNVKTDSAELSWSAVNGASGYIIQIQKNGKWTNLGTYPSERASIKGLMPGSVNNIHIAAYTNVNGINYMGAYSDAVKIETAVGAVNPRASAYANNFVTLTWDKQTAANGYEVFKYDASSKKYVLYKNITNPNTNACKVTGLASNKKYNFKVRAYQIDDSEKTYAPFGAVVSQYTSIAKPKLNSAKSTSKKKIKAYWSKVKGASGYQVMWSTYKNFSKNYKTKSVKAKYSSKTVTTAQSKKTYYVRVRAYKTISGKKVYSPWSNTKKVKTK</sequence>
<feature type="domain" description="Fibronectin type-III" evidence="5">
    <location>
        <begin position="548"/>
        <end position="640"/>
    </location>
</feature>
<dbReference type="Pfam" id="PF00041">
    <property type="entry name" value="fn3"/>
    <property type="match status" value="1"/>
</dbReference>
<dbReference type="Proteomes" id="UP000190657">
    <property type="component" value="Unassembled WGS sequence"/>
</dbReference>
<evidence type="ECO:0000259" key="5">
    <source>
        <dbReference type="PROSITE" id="PS50853"/>
    </source>
</evidence>
<evidence type="ECO:0000313" key="6">
    <source>
        <dbReference type="EMBL" id="SJZ40685.1"/>
    </source>
</evidence>
<feature type="chain" id="PRO_5010520811" evidence="4">
    <location>
        <begin position="27"/>
        <end position="640"/>
    </location>
</feature>
<comment type="similarity">
    <text evidence="1">Belongs to the glycosyl hydrolase 25 family.</text>
</comment>
<dbReference type="PANTHER" id="PTHR34135">
    <property type="entry name" value="LYSOZYME"/>
    <property type="match status" value="1"/>
</dbReference>
<dbReference type="SMART" id="SM00060">
    <property type="entry name" value="FN3"/>
    <property type="match status" value="3"/>
</dbReference>
<evidence type="ECO:0000256" key="2">
    <source>
        <dbReference type="ARBA" id="ARBA00022801"/>
    </source>
</evidence>
<dbReference type="Gene3D" id="2.60.40.10">
    <property type="entry name" value="Immunoglobulins"/>
    <property type="match status" value="3"/>
</dbReference>
<dbReference type="RefSeq" id="WP_078767949.1">
    <property type="nucleotide sequence ID" value="NZ_FUWW01000003.1"/>
</dbReference>
<dbReference type="InterPro" id="IPR036116">
    <property type="entry name" value="FN3_sf"/>
</dbReference>
<dbReference type="InterPro" id="IPR018077">
    <property type="entry name" value="Glyco_hydro_fam25_subgr"/>
</dbReference>
<dbReference type="PROSITE" id="PS51904">
    <property type="entry name" value="GLYCOSYL_HYDROL_F25_2"/>
    <property type="match status" value="1"/>
</dbReference>
<dbReference type="GO" id="GO:0003796">
    <property type="term" value="F:lysozyme activity"/>
    <property type="evidence" value="ECO:0007669"/>
    <property type="project" value="InterPro"/>
</dbReference>
<dbReference type="Gene3D" id="3.20.20.80">
    <property type="entry name" value="Glycosidases"/>
    <property type="match status" value="1"/>
</dbReference>
<evidence type="ECO:0000256" key="1">
    <source>
        <dbReference type="ARBA" id="ARBA00010646"/>
    </source>
</evidence>
<feature type="signal peptide" evidence="4">
    <location>
        <begin position="1"/>
        <end position="26"/>
    </location>
</feature>
<organism evidence="6 7">
    <name type="scientific">Eubacterium coprostanoligenes</name>
    <dbReference type="NCBI Taxonomy" id="290054"/>
    <lineage>
        <taxon>Bacteria</taxon>
        <taxon>Bacillati</taxon>
        <taxon>Bacillota</taxon>
        <taxon>Clostridia</taxon>
        <taxon>Eubacteriales</taxon>
        <taxon>Eubacteriaceae</taxon>
        <taxon>Eubacterium</taxon>
    </lineage>
</organism>
<dbReference type="GO" id="GO:0009253">
    <property type="term" value="P:peptidoglycan catabolic process"/>
    <property type="evidence" value="ECO:0007669"/>
    <property type="project" value="InterPro"/>
</dbReference>
<reference evidence="6 7" key="1">
    <citation type="submission" date="2017-02" db="EMBL/GenBank/DDBJ databases">
        <authorList>
            <person name="Peterson S.W."/>
        </authorList>
    </citation>
    <scope>NUCLEOTIDE SEQUENCE [LARGE SCALE GENOMIC DNA]</scope>
    <source>
        <strain evidence="6 7">ATCC 51222</strain>
    </source>
</reference>
<name>A0A1T4KEA1_9FIRM</name>
<protein>
    <submittedName>
        <fullName evidence="6">Lyzozyme M1 (1,4-beta-N-acetylmuramidase), GH25 family</fullName>
    </submittedName>
</protein>
<dbReference type="AlphaFoldDB" id="A0A1T4KEA1"/>
<dbReference type="PROSITE" id="PS50853">
    <property type="entry name" value="FN3"/>
    <property type="match status" value="2"/>
</dbReference>
<dbReference type="EMBL" id="FUWW01000003">
    <property type="protein sequence ID" value="SJZ40685.1"/>
    <property type="molecule type" value="Genomic_DNA"/>
</dbReference>
<gene>
    <name evidence="6" type="ORF">SAMN02745114_00452</name>
</gene>
<accession>A0A1T4KEA1</accession>
<evidence type="ECO:0000256" key="4">
    <source>
        <dbReference type="SAM" id="SignalP"/>
    </source>
</evidence>
<dbReference type="CDD" id="cd06414">
    <property type="entry name" value="GH25_LytC-like"/>
    <property type="match status" value="1"/>
</dbReference>
<dbReference type="InterPro" id="IPR003961">
    <property type="entry name" value="FN3_dom"/>
</dbReference>
<dbReference type="SUPFAM" id="SSF49265">
    <property type="entry name" value="Fibronectin type III"/>
    <property type="match status" value="2"/>
</dbReference>
<keyword evidence="2" id="KW-0378">Hydrolase</keyword>
<dbReference type="SUPFAM" id="SSF51445">
    <property type="entry name" value="(Trans)glycosidases"/>
    <property type="match status" value="1"/>
</dbReference>
<proteinExistence type="inferred from homology"/>
<keyword evidence="4" id="KW-0732">Signal</keyword>
<dbReference type="Pfam" id="PF01183">
    <property type="entry name" value="Glyco_hydro_25"/>
    <property type="match status" value="1"/>
</dbReference>
<dbReference type="GO" id="GO:0016998">
    <property type="term" value="P:cell wall macromolecule catabolic process"/>
    <property type="evidence" value="ECO:0007669"/>
    <property type="project" value="InterPro"/>
</dbReference>